<evidence type="ECO:0000259" key="2">
    <source>
        <dbReference type="Pfam" id="PF01979"/>
    </source>
</evidence>
<dbReference type="Gene3D" id="3.20.20.140">
    <property type="entry name" value="Metal-dependent hydrolases"/>
    <property type="match status" value="1"/>
</dbReference>
<dbReference type="RefSeq" id="WP_015828451.1">
    <property type="nucleotide sequence ID" value="NC_012982.1"/>
</dbReference>
<dbReference type="PANTHER" id="PTHR43135:SF3">
    <property type="entry name" value="ALPHA-D-RIBOSE 1-METHYLPHOSPHONATE 5-TRIPHOSPHATE DIPHOSPHATASE"/>
    <property type="match status" value="1"/>
</dbReference>
<name>C6XPN6_HIRBI</name>
<dbReference type="eggNOG" id="COG1228">
    <property type="taxonomic scope" value="Bacteria"/>
</dbReference>
<dbReference type="Proteomes" id="UP000002745">
    <property type="component" value="Chromosome"/>
</dbReference>
<evidence type="ECO:0000313" key="4">
    <source>
        <dbReference type="Proteomes" id="UP000002745"/>
    </source>
</evidence>
<dbReference type="OrthoDB" id="9802793at2"/>
<dbReference type="SUPFAM" id="SSF51338">
    <property type="entry name" value="Composite domain of metallo-dependent hydrolases"/>
    <property type="match status" value="1"/>
</dbReference>
<dbReference type="EMBL" id="CP001678">
    <property type="protein sequence ID" value="ACT60301.1"/>
    <property type="molecule type" value="Genomic_DNA"/>
</dbReference>
<keyword evidence="3" id="KW-0378">Hydrolase</keyword>
<gene>
    <name evidence="3" type="ordered locus">Hbal_2626</name>
</gene>
<dbReference type="HOGENOM" id="CLU_046987_1_0_5"/>
<feature type="signal peptide" evidence="1">
    <location>
        <begin position="1"/>
        <end position="21"/>
    </location>
</feature>
<accession>C6XPN6</accession>
<keyword evidence="1" id="KW-0732">Signal</keyword>
<evidence type="ECO:0000313" key="3">
    <source>
        <dbReference type="EMBL" id="ACT60301.1"/>
    </source>
</evidence>
<dbReference type="Gene3D" id="2.30.40.10">
    <property type="entry name" value="Urease, subunit C, domain 1"/>
    <property type="match status" value="1"/>
</dbReference>
<sequence>MKRIILLLLLGLSASFSSVYAETIIIKNAKLFPSSDNAPATDIIIEDGEITKIGPNLKVPRNARVVDSTDQVVTSGFIQAGTNLGTMELWDRANADDSFATTSAFSAGVDISYALNRNSTLIPVARKGGVSHAVVMPGVGKTGASELSFGGLAAFINTGEGQDLLEQSKVAVILDFTKAKVQRGAAFLLLEDKLKAAQQSDAVSRDMQALHDVVAGKIPLVVVVHRASDIEALLKIVEPFDINLILYGAAEAWMVADQLAEAGTSVIVEAIENRPMDFNRIGATLENAAILDRAGVQIAIVAPYNGHDAQLLRYHAGIAVAHGLSAKSALKAVTSNPAKMFNMSGIGELAVGYKADILIWSGDPFQPLTKLNKMYIAGQEQSLVTRQDMLRDKYLKEVE</sequence>
<reference evidence="4" key="1">
    <citation type="journal article" date="2011" name="J. Bacteriol.">
        <title>Genome sequences of eight morphologically diverse alphaproteobacteria.</title>
        <authorList>
            <consortium name="US DOE Joint Genome Institute"/>
            <person name="Brown P.J."/>
            <person name="Kysela D.T."/>
            <person name="Buechlein A."/>
            <person name="Hemmerich C."/>
            <person name="Brun Y.V."/>
        </authorList>
    </citation>
    <scope>NUCLEOTIDE SEQUENCE [LARGE SCALE GENOMIC DNA]</scope>
    <source>
        <strain evidence="4">ATCC 49814 / DSM 5838 / IFAM 1418</strain>
    </source>
</reference>
<dbReference type="PANTHER" id="PTHR43135">
    <property type="entry name" value="ALPHA-D-RIBOSE 1-METHYLPHOSPHONATE 5-TRIPHOSPHATE DIPHOSPHATASE"/>
    <property type="match status" value="1"/>
</dbReference>
<evidence type="ECO:0000256" key="1">
    <source>
        <dbReference type="SAM" id="SignalP"/>
    </source>
</evidence>
<dbReference type="InterPro" id="IPR011059">
    <property type="entry name" value="Metal-dep_hydrolase_composite"/>
</dbReference>
<dbReference type="STRING" id="582402.Hbal_2626"/>
<dbReference type="AlphaFoldDB" id="C6XPN6"/>
<dbReference type="KEGG" id="hba:Hbal_2626"/>
<dbReference type="SUPFAM" id="SSF51556">
    <property type="entry name" value="Metallo-dependent hydrolases"/>
    <property type="match status" value="1"/>
</dbReference>
<dbReference type="InterPro" id="IPR006680">
    <property type="entry name" value="Amidohydro-rel"/>
</dbReference>
<proteinExistence type="predicted"/>
<feature type="domain" description="Amidohydrolase-related" evidence="2">
    <location>
        <begin position="319"/>
        <end position="372"/>
    </location>
</feature>
<dbReference type="GO" id="GO:0016810">
    <property type="term" value="F:hydrolase activity, acting on carbon-nitrogen (but not peptide) bonds"/>
    <property type="evidence" value="ECO:0007669"/>
    <property type="project" value="InterPro"/>
</dbReference>
<dbReference type="InterPro" id="IPR032466">
    <property type="entry name" value="Metal_Hydrolase"/>
</dbReference>
<dbReference type="Pfam" id="PF01979">
    <property type="entry name" value="Amidohydro_1"/>
    <property type="match status" value="1"/>
</dbReference>
<dbReference type="InterPro" id="IPR051781">
    <property type="entry name" value="Metallo-dep_Hydrolase"/>
</dbReference>
<protein>
    <submittedName>
        <fullName evidence="3">Amidohydrolase</fullName>
    </submittedName>
</protein>
<feature type="chain" id="PRO_5002973043" evidence="1">
    <location>
        <begin position="22"/>
        <end position="399"/>
    </location>
</feature>
<organism evidence="3 4">
    <name type="scientific">Hirschia baltica (strain ATCC 49814 / DSM 5838 / IFAM 1418)</name>
    <dbReference type="NCBI Taxonomy" id="582402"/>
    <lineage>
        <taxon>Bacteria</taxon>
        <taxon>Pseudomonadati</taxon>
        <taxon>Pseudomonadota</taxon>
        <taxon>Alphaproteobacteria</taxon>
        <taxon>Hyphomonadales</taxon>
        <taxon>Hyphomonadaceae</taxon>
        <taxon>Hirschia</taxon>
    </lineage>
</organism>
<keyword evidence="4" id="KW-1185">Reference proteome</keyword>